<proteinExistence type="predicted"/>
<accession>A0A7K0DN32</accession>
<name>A0A7K0DN32_9NOCA</name>
<dbReference type="Proteomes" id="UP000431401">
    <property type="component" value="Unassembled WGS sequence"/>
</dbReference>
<gene>
    <name evidence="1" type="ORF">NRB56_26100</name>
</gene>
<sequence>MATSFDPAAWSPSRALGLGRRLLDPEWLEHWAAATTAWLDPVADPVSGTVTALLPDALMSALSHGIVRRFGGAEFSATLLGRELTATLYALRASRRGAHFHVEATLTGVRWSGHPIREATVVAHGVRLVPGVPTRVRAAGLEITGTIALDVLLDRVNRRDPDWELTPGPVGPIRARHRRRRIRAVLDAVVGDNLLSVAVHRATWWGIRVPRRYLRIPSRPLPGLPHDVRVERADRDGDVVRFRVTAPAVSGSFDLAAMRSAIVAGTTMIIF</sequence>
<organism evidence="1 2">
    <name type="scientific">Nocardia aurantia</name>
    <dbReference type="NCBI Taxonomy" id="2585199"/>
    <lineage>
        <taxon>Bacteria</taxon>
        <taxon>Bacillati</taxon>
        <taxon>Actinomycetota</taxon>
        <taxon>Actinomycetes</taxon>
        <taxon>Mycobacteriales</taxon>
        <taxon>Nocardiaceae</taxon>
        <taxon>Nocardia</taxon>
    </lineage>
</organism>
<dbReference type="AlphaFoldDB" id="A0A7K0DN32"/>
<evidence type="ECO:0000313" key="2">
    <source>
        <dbReference type="Proteomes" id="UP000431401"/>
    </source>
</evidence>
<keyword evidence="2" id="KW-1185">Reference proteome</keyword>
<dbReference type="EMBL" id="WEGI01000005">
    <property type="protein sequence ID" value="MQY27028.1"/>
    <property type="molecule type" value="Genomic_DNA"/>
</dbReference>
<dbReference type="OrthoDB" id="4521486at2"/>
<dbReference type="RefSeq" id="WP_153341726.1">
    <property type="nucleotide sequence ID" value="NZ_WEGI01000005.1"/>
</dbReference>
<comment type="caution">
    <text evidence="1">The sequence shown here is derived from an EMBL/GenBank/DDBJ whole genome shotgun (WGS) entry which is preliminary data.</text>
</comment>
<reference evidence="1 2" key="1">
    <citation type="submission" date="2019-10" db="EMBL/GenBank/DDBJ databases">
        <title>Nocardia macrotermitis sp. nov. and Nocardia aurantia sp. nov., isolated from the gut of fungus growing-termite Macrotermes natalensis.</title>
        <authorList>
            <person name="Benndorf R."/>
            <person name="Schwitalla J."/>
            <person name="Martin K."/>
            <person name="De Beer W."/>
            <person name="Kaster A.-K."/>
            <person name="Vollmers J."/>
            <person name="Poulsen M."/>
            <person name="Beemelmanns C."/>
        </authorList>
    </citation>
    <scope>NUCLEOTIDE SEQUENCE [LARGE SCALE GENOMIC DNA]</scope>
    <source>
        <strain evidence="1 2">RB56</strain>
    </source>
</reference>
<protein>
    <submittedName>
        <fullName evidence="1">Uncharacterized protein</fullName>
    </submittedName>
</protein>
<evidence type="ECO:0000313" key="1">
    <source>
        <dbReference type="EMBL" id="MQY27028.1"/>
    </source>
</evidence>